<organism evidence="4 5">
    <name type="scientific">Gemmata palustris</name>
    <dbReference type="NCBI Taxonomy" id="2822762"/>
    <lineage>
        <taxon>Bacteria</taxon>
        <taxon>Pseudomonadati</taxon>
        <taxon>Planctomycetota</taxon>
        <taxon>Planctomycetia</taxon>
        <taxon>Gemmatales</taxon>
        <taxon>Gemmataceae</taxon>
        <taxon>Gemmata</taxon>
    </lineage>
</organism>
<gene>
    <name evidence="3 4" type="primary">fdhD</name>
    <name evidence="4" type="ORF">J8F10_03105</name>
</gene>
<dbReference type="NCBIfam" id="NF001943">
    <property type="entry name" value="PRK00724.1-2"/>
    <property type="match status" value="1"/>
</dbReference>
<comment type="similarity">
    <text evidence="3">Belongs to the FdhD family.</text>
</comment>
<name>A0ABS5BN39_9BACT</name>
<evidence type="ECO:0000256" key="3">
    <source>
        <dbReference type="HAMAP-Rule" id="MF_00187"/>
    </source>
</evidence>
<dbReference type="PANTHER" id="PTHR30592:SF1">
    <property type="entry name" value="SULFUR CARRIER PROTEIN FDHD"/>
    <property type="match status" value="1"/>
</dbReference>
<dbReference type="PIRSF" id="PIRSF015626">
    <property type="entry name" value="FdhD"/>
    <property type="match status" value="1"/>
</dbReference>
<dbReference type="InterPro" id="IPR016193">
    <property type="entry name" value="Cytidine_deaminase-like"/>
</dbReference>
<dbReference type="RefSeq" id="WP_210652421.1">
    <property type="nucleotide sequence ID" value="NZ_JAGKQQ010000001.1"/>
</dbReference>
<dbReference type="InterPro" id="IPR003786">
    <property type="entry name" value="FdhD"/>
</dbReference>
<comment type="function">
    <text evidence="3">Required for formate dehydrogenase (FDH) activity. Acts as a sulfur carrier protein that transfers sulfur from IscS to the molybdenum cofactor prior to its insertion into FDH.</text>
</comment>
<sequence>MQTRDADIRAACAPVRVLTLRSDSAGTERADAVAVEAPLEVRIGGKPVTVLMRTPGHDEELVTGFLFGEGVIADADDIISIQRPAVASDRERGNVVEVQLMVSRRVFDGDRLFYSSSSCGICGKKSIASIEVRGTPTHSPLTVSSATLTALPDRLRAAQPAFARTGGVHASGLFTADGALIEVREDVGRHNALDKLVGWALDRGDVPLADRVLLVSGRVSYELVQKAIAAGIPIVAAVGAPSSFAVDLAEQFGITLIGFLRASGMNIYANPDRVTA</sequence>
<proteinExistence type="inferred from homology"/>
<comment type="subcellular location">
    <subcellularLocation>
        <location evidence="3">Cytoplasm</location>
    </subcellularLocation>
</comment>
<evidence type="ECO:0000313" key="5">
    <source>
        <dbReference type="Proteomes" id="UP000676565"/>
    </source>
</evidence>
<dbReference type="PANTHER" id="PTHR30592">
    <property type="entry name" value="FORMATE DEHYDROGENASE"/>
    <property type="match status" value="1"/>
</dbReference>
<dbReference type="NCBIfam" id="TIGR00129">
    <property type="entry name" value="fdhD_narQ"/>
    <property type="match status" value="1"/>
</dbReference>
<evidence type="ECO:0000256" key="2">
    <source>
        <dbReference type="ARBA" id="ARBA00023150"/>
    </source>
</evidence>
<comment type="caution">
    <text evidence="3">Lacks conserved residue(s) required for the propagation of feature annotation.</text>
</comment>
<dbReference type="Gene3D" id="3.40.140.10">
    <property type="entry name" value="Cytidine Deaminase, domain 2"/>
    <property type="match status" value="1"/>
</dbReference>
<protein>
    <recommendedName>
        <fullName evidence="3">Sulfur carrier protein FdhD</fullName>
    </recommendedName>
</protein>
<feature type="active site" description="Cysteine persulfide intermediate" evidence="3">
    <location>
        <position position="119"/>
    </location>
</feature>
<keyword evidence="5" id="KW-1185">Reference proteome</keyword>
<accession>A0ABS5BN39</accession>
<keyword evidence="1 3" id="KW-0963">Cytoplasm</keyword>
<reference evidence="4 5" key="1">
    <citation type="submission" date="2021-04" db="EMBL/GenBank/DDBJ databases">
        <authorList>
            <person name="Ivanova A."/>
        </authorList>
    </citation>
    <scope>NUCLEOTIDE SEQUENCE [LARGE SCALE GENOMIC DNA]</scope>
    <source>
        <strain evidence="4 5">G18</strain>
    </source>
</reference>
<evidence type="ECO:0000313" key="4">
    <source>
        <dbReference type="EMBL" id="MBP3954283.1"/>
    </source>
</evidence>
<keyword evidence="2 3" id="KW-0501">Molybdenum cofactor biosynthesis</keyword>
<dbReference type="Gene3D" id="3.10.20.10">
    <property type="match status" value="1"/>
</dbReference>
<dbReference type="SUPFAM" id="SSF53927">
    <property type="entry name" value="Cytidine deaminase-like"/>
    <property type="match status" value="1"/>
</dbReference>
<dbReference type="EMBL" id="JAGKQQ010000001">
    <property type="protein sequence ID" value="MBP3954283.1"/>
    <property type="molecule type" value="Genomic_DNA"/>
</dbReference>
<dbReference type="Pfam" id="PF02634">
    <property type="entry name" value="FdhD-NarQ"/>
    <property type="match status" value="1"/>
</dbReference>
<dbReference type="HAMAP" id="MF_00187">
    <property type="entry name" value="FdhD"/>
    <property type="match status" value="1"/>
</dbReference>
<comment type="caution">
    <text evidence="4">The sequence shown here is derived from an EMBL/GenBank/DDBJ whole genome shotgun (WGS) entry which is preliminary data.</text>
</comment>
<evidence type="ECO:0000256" key="1">
    <source>
        <dbReference type="ARBA" id="ARBA00022490"/>
    </source>
</evidence>
<dbReference type="Proteomes" id="UP000676565">
    <property type="component" value="Unassembled WGS sequence"/>
</dbReference>